<organism evidence="4 5">
    <name type="scientific">Kineothrix sedimenti</name>
    <dbReference type="NCBI Taxonomy" id="3123317"/>
    <lineage>
        <taxon>Bacteria</taxon>
        <taxon>Bacillati</taxon>
        <taxon>Bacillota</taxon>
        <taxon>Clostridia</taxon>
        <taxon>Lachnospirales</taxon>
        <taxon>Lachnospiraceae</taxon>
        <taxon>Kineothrix</taxon>
    </lineage>
</organism>
<evidence type="ECO:0000259" key="3">
    <source>
        <dbReference type="SMART" id="SM00646"/>
    </source>
</evidence>
<evidence type="ECO:0000256" key="2">
    <source>
        <dbReference type="SAM" id="Phobius"/>
    </source>
</evidence>
<keyword evidence="2" id="KW-1133">Transmembrane helix</keyword>
<dbReference type="EC" id="3.5.1.28" evidence="4"/>
<dbReference type="InterPro" id="IPR050695">
    <property type="entry name" value="N-acetylmuramoyl_amidase_3"/>
</dbReference>
<name>A0ABZ3EYA9_9FIRM</name>
<feature type="transmembrane region" description="Helical" evidence="2">
    <location>
        <begin position="14"/>
        <end position="31"/>
    </location>
</feature>
<dbReference type="Gene3D" id="3.40.630.40">
    <property type="entry name" value="Zn-dependent exopeptidases"/>
    <property type="match status" value="1"/>
</dbReference>
<dbReference type="InterPro" id="IPR002508">
    <property type="entry name" value="MurNAc-LAA_cat"/>
</dbReference>
<protein>
    <submittedName>
        <fullName evidence="4">N-acetylmuramoyl-L-alanine amidase</fullName>
        <ecNumber evidence="4">3.5.1.28</ecNumber>
    </submittedName>
</protein>
<keyword evidence="1 4" id="KW-0378">Hydrolase</keyword>
<accession>A0ABZ3EYA9</accession>
<feature type="domain" description="MurNAc-LAA" evidence="3">
    <location>
        <begin position="127"/>
        <end position="239"/>
    </location>
</feature>
<dbReference type="SMART" id="SM00646">
    <property type="entry name" value="Ami_3"/>
    <property type="match status" value="1"/>
</dbReference>
<dbReference type="GO" id="GO:0008745">
    <property type="term" value="F:N-acetylmuramoyl-L-alanine amidase activity"/>
    <property type="evidence" value="ECO:0007669"/>
    <property type="project" value="UniProtKB-EC"/>
</dbReference>
<evidence type="ECO:0000313" key="4">
    <source>
        <dbReference type="EMBL" id="XAH74535.1"/>
    </source>
</evidence>
<reference evidence="4 5" key="1">
    <citation type="submission" date="2024-02" db="EMBL/GenBank/DDBJ databases">
        <title>Bacterial strain from lacustrine sediment.</title>
        <authorList>
            <person name="Petit C."/>
            <person name="Fadhlaoui K."/>
        </authorList>
    </citation>
    <scope>NUCLEOTIDE SEQUENCE [LARGE SCALE GENOMIC DNA]</scope>
    <source>
        <strain evidence="4 5">IPX-CK</strain>
    </source>
</reference>
<dbReference type="Proteomes" id="UP001451571">
    <property type="component" value="Chromosome"/>
</dbReference>
<dbReference type="SUPFAM" id="SSF53187">
    <property type="entry name" value="Zn-dependent exopeptidases"/>
    <property type="match status" value="1"/>
</dbReference>
<dbReference type="RefSeq" id="WP_342758126.1">
    <property type="nucleotide sequence ID" value="NZ_CP146256.1"/>
</dbReference>
<keyword evidence="5" id="KW-1185">Reference proteome</keyword>
<dbReference type="PANTHER" id="PTHR30404">
    <property type="entry name" value="N-ACETYLMURAMOYL-L-ALANINE AMIDASE"/>
    <property type="match status" value="1"/>
</dbReference>
<dbReference type="Pfam" id="PF01520">
    <property type="entry name" value="Amidase_3"/>
    <property type="match status" value="1"/>
</dbReference>
<evidence type="ECO:0000256" key="1">
    <source>
        <dbReference type="ARBA" id="ARBA00022801"/>
    </source>
</evidence>
<keyword evidence="2" id="KW-0812">Transmembrane</keyword>
<dbReference type="CDD" id="cd02696">
    <property type="entry name" value="MurNAc-LAA"/>
    <property type="match status" value="1"/>
</dbReference>
<dbReference type="PANTHER" id="PTHR30404:SF0">
    <property type="entry name" value="N-ACETYLMURAMOYL-L-ALANINE AMIDASE AMIC"/>
    <property type="match status" value="1"/>
</dbReference>
<dbReference type="EMBL" id="CP146256">
    <property type="protein sequence ID" value="XAH74535.1"/>
    <property type="molecule type" value="Genomic_DNA"/>
</dbReference>
<evidence type="ECO:0000313" key="5">
    <source>
        <dbReference type="Proteomes" id="UP001451571"/>
    </source>
</evidence>
<keyword evidence="2" id="KW-0472">Membrane</keyword>
<proteinExistence type="predicted"/>
<sequence>MSGISMIDEKQKKILSIVMAVILLVSMYFVARESAAYVNADKVISGKGGDSSEEICVVIDAGHGGADPGKVGINGALEKDLNLQIANRLKKFLEAQDIKVVMTRTDEGGLYDENASNKKVQDMKRRIAIIEEAQPKIVVSIHQNSYQEEYVHGAQVFYYTGSETGKALAKLIQNRFVINLDPENKREAKANDSYYLLKKTSVPIVIVECGFLSNREEAEKLKTEVYQEKAAWAVHMGVLQYLNSQK</sequence>
<gene>
    <name evidence="4" type="ORF">V6984_01880</name>
</gene>